<organism evidence="1 2">
    <name type="scientific">Aphis craccivora</name>
    <name type="common">Cowpea aphid</name>
    <dbReference type="NCBI Taxonomy" id="307492"/>
    <lineage>
        <taxon>Eukaryota</taxon>
        <taxon>Metazoa</taxon>
        <taxon>Ecdysozoa</taxon>
        <taxon>Arthropoda</taxon>
        <taxon>Hexapoda</taxon>
        <taxon>Insecta</taxon>
        <taxon>Pterygota</taxon>
        <taxon>Neoptera</taxon>
        <taxon>Paraneoptera</taxon>
        <taxon>Hemiptera</taxon>
        <taxon>Sternorrhyncha</taxon>
        <taxon>Aphidomorpha</taxon>
        <taxon>Aphidoidea</taxon>
        <taxon>Aphididae</taxon>
        <taxon>Aphidini</taxon>
        <taxon>Aphis</taxon>
        <taxon>Aphis</taxon>
    </lineage>
</organism>
<sequence length="73" mass="8459">MNEEYYTLLKPLTNSLDKPQGEKHNYLGYVTPTLIALRKPLIQSTNLKHSRPLCLSKKDLIIDPKNKNILLRL</sequence>
<dbReference type="AlphaFoldDB" id="A0A6G0Z3W8"/>
<dbReference type="Proteomes" id="UP000478052">
    <property type="component" value="Unassembled WGS sequence"/>
</dbReference>
<protein>
    <submittedName>
        <fullName evidence="1">Dimer Tnp hAT domain-containing protein</fullName>
    </submittedName>
</protein>
<proteinExistence type="predicted"/>
<gene>
    <name evidence="1" type="ORF">FWK35_00004655</name>
</gene>
<keyword evidence="2" id="KW-1185">Reference proteome</keyword>
<reference evidence="1 2" key="1">
    <citation type="submission" date="2019-08" db="EMBL/GenBank/DDBJ databases">
        <title>Whole genome of Aphis craccivora.</title>
        <authorList>
            <person name="Voronova N.V."/>
            <person name="Shulinski R.S."/>
            <person name="Bandarenka Y.V."/>
            <person name="Zhorov D.G."/>
            <person name="Warner D."/>
        </authorList>
    </citation>
    <scope>NUCLEOTIDE SEQUENCE [LARGE SCALE GENOMIC DNA]</scope>
    <source>
        <strain evidence="1">180601</strain>
        <tissue evidence="1">Whole Body</tissue>
    </source>
</reference>
<accession>A0A6G0Z3W8</accession>
<name>A0A6G0Z3W8_APHCR</name>
<comment type="caution">
    <text evidence="1">The sequence shown here is derived from an EMBL/GenBank/DDBJ whole genome shotgun (WGS) entry which is preliminary data.</text>
</comment>
<dbReference type="EMBL" id="VUJU01001433">
    <property type="protein sequence ID" value="KAF0765304.1"/>
    <property type="molecule type" value="Genomic_DNA"/>
</dbReference>
<evidence type="ECO:0000313" key="1">
    <source>
        <dbReference type="EMBL" id="KAF0765304.1"/>
    </source>
</evidence>
<evidence type="ECO:0000313" key="2">
    <source>
        <dbReference type="Proteomes" id="UP000478052"/>
    </source>
</evidence>